<evidence type="ECO:0000313" key="1">
    <source>
        <dbReference type="EMBL" id="AFU68554.1"/>
    </source>
</evidence>
<dbReference type="EMBL" id="CP003879">
    <property type="protein sequence ID" value="AFU68554.1"/>
    <property type="molecule type" value="Genomic_DNA"/>
</dbReference>
<accession>K4IDT7</accession>
<dbReference type="HOGENOM" id="CLU_134435_0_0_10"/>
<sequence>MKKDIDRDIPKVKNVYIVASYEFNSIFKVDEWTIYLVNDNTEPLETVLVVSKGESNSKATSILRKKLDVLPVKSFAKLEFLHDDVLEVDNIFQVTYFLEGKLLHKDFRFSKFSLKPEVVVDLPLLNSKGIIAD</sequence>
<evidence type="ECO:0000313" key="2">
    <source>
        <dbReference type="Proteomes" id="UP000008514"/>
    </source>
</evidence>
<evidence type="ECO:0008006" key="3">
    <source>
        <dbReference type="Google" id="ProtNLM"/>
    </source>
</evidence>
<name>K4IDT7_PSYTT</name>
<dbReference type="OrthoDB" id="953239at2"/>
<dbReference type="KEGG" id="ptq:P700755_001700"/>
<reference evidence="1" key="1">
    <citation type="submission" date="2006-03" db="EMBL/GenBank/DDBJ databases">
        <authorList>
            <person name="Bowman J."/>
            <person name="Ferriera S."/>
            <person name="Johnson J."/>
            <person name="Kravitz S."/>
            <person name="Halpern A."/>
            <person name="Remington K."/>
            <person name="Beeson K."/>
            <person name="Tran B."/>
            <person name="Rogers Y.-H."/>
            <person name="Friedman R."/>
            <person name="Venter J.C."/>
        </authorList>
    </citation>
    <scope>NUCLEOTIDE SEQUENCE [LARGE SCALE GENOMIC DNA]</scope>
    <source>
        <strain evidence="1">ATCC 700755</strain>
    </source>
</reference>
<proteinExistence type="predicted"/>
<organism evidence="1 2">
    <name type="scientific">Psychroflexus torquis (strain ATCC 700755 / CIP 106069 / ACAM 623)</name>
    <dbReference type="NCBI Taxonomy" id="313595"/>
    <lineage>
        <taxon>Bacteria</taxon>
        <taxon>Pseudomonadati</taxon>
        <taxon>Bacteroidota</taxon>
        <taxon>Flavobacteriia</taxon>
        <taxon>Flavobacteriales</taxon>
        <taxon>Flavobacteriaceae</taxon>
        <taxon>Psychroflexus</taxon>
    </lineage>
</organism>
<reference evidence="1" key="2">
    <citation type="submission" date="2012-09" db="EMBL/GenBank/DDBJ databases">
        <title>The complete sequence of Psychroflexus torquis an extreme psychrophile from sea-ice that is stimulated by light.</title>
        <authorList>
            <person name="Feng S."/>
            <person name="Powell S.M."/>
            <person name="Bowman J.P."/>
        </authorList>
    </citation>
    <scope>NUCLEOTIDE SEQUENCE [LARGE SCALE GENOMIC DNA]</scope>
    <source>
        <strain evidence="1">ATCC 700755</strain>
    </source>
</reference>
<protein>
    <recommendedName>
        <fullName evidence="3">Phenylalanyl-tRNA synthetase subunit alpha</fullName>
    </recommendedName>
</protein>
<dbReference type="STRING" id="313595.P700755_001700"/>
<dbReference type="eggNOG" id="ENOG50316WB">
    <property type="taxonomic scope" value="Bacteria"/>
</dbReference>
<dbReference type="Proteomes" id="UP000008514">
    <property type="component" value="Chromosome"/>
</dbReference>
<keyword evidence="2" id="KW-1185">Reference proteome</keyword>
<dbReference type="AlphaFoldDB" id="K4IDT7"/>
<gene>
    <name evidence="1" type="ordered locus">P700755_001700</name>
</gene>
<dbReference type="RefSeq" id="WP_015024151.1">
    <property type="nucleotide sequence ID" value="NC_018721.1"/>
</dbReference>